<evidence type="ECO:0000256" key="1">
    <source>
        <dbReference type="ARBA" id="ARBA00022679"/>
    </source>
</evidence>
<dbReference type="Proteomes" id="UP000008366">
    <property type="component" value="Unassembled WGS sequence"/>
</dbReference>
<keyword evidence="1 3" id="KW-0808">Transferase</keyword>
<dbReference type="InterPro" id="IPR034683">
    <property type="entry name" value="IspD/TarI"/>
</dbReference>
<dbReference type="InterPro" id="IPR050088">
    <property type="entry name" value="IspD/TarI_cytidylyltransf_bact"/>
</dbReference>
<dbReference type="InterPro" id="IPR029044">
    <property type="entry name" value="Nucleotide-diphossugar_trans"/>
</dbReference>
<sequence length="181" mass="18819">MVVAPATHVRQAQALLTDKEREFVRVVAGGAERSDSVAAGLAALADCDAVHVLIHDTARCLAPAELFDRVLAALRGGDEAVVPGLAVTDTIKLVDKAALVTGTPPRASLRAIQTPQGFTRGAITRAHAHGAQATDDAALVEALGLPVRVVPGAASAFKITEPDDLDRAERLVRTDARKGAR</sequence>
<dbReference type="STRING" id="1184609.KILIM_027_00170"/>
<dbReference type="EMBL" id="BAHD01000027">
    <property type="protein sequence ID" value="GAB95834.1"/>
    <property type="molecule type" value="Genomic_DNA"/>
</dbReference>
<dbReference type="Gene3D" id="3.90.550.10">
    <property type="entry name" value="Spore Coat Polysaccharide Biosynthesis Protein SpsA, Chain A"/>
    <property type="match status" value="1"/>
</dbReference>
<dbReference type="AlphaFoldDB" id="K6XAL2"/>
<evidence type="ECO:0000313" key="4">
    <source>
        <dbReference type="Proteomes" id="UP000008366"/>
    </source>
</evidence>
<dbReference type="CDD" id="cd02516">
    <property type="entry name" value="CDP-ME_synthetase"/>
    <property type="match status" value="1"/>
</dbReference>
<proteinExistence type="predicted"/>
<reference evidence="3 4" key="1">
    <citation type="submission" date="2012-08" db="EMBL/GenBank/DDBJ databases">
        <title>Whole genome shotgun sequence of Kineosphaera limosa NBRC 100340.</title>
        <authorList>
            <person name="Yoshida I."/>
            <person name="Isaki S."/>
            <person name="Hosoyama A."/>
            <person name="Tsuchikane K."/>
            <person name="Katsumata H."/>
            <person name="Ando Y."/>
            <person name="Ohji S."/>
            <person name="Hamada M."/>
            <person name="Tamura T."/>
            <person name="Yamazoe A."/>
            <person name="Yamazaki S."/>
            <person name="Fujita N."/>
        </authorList>
    </citation>
    <scope>NUCLEOTIDE SEQUENCE [LARGE SCALE GENOMIC DNA]</scope>
    <source>
        <strain evidence="3 4">NBRC 100340</strain>
    </source>
</reference>
<keyword evidence="4" id="KW-1185">Reference proteome</keyword>
<accession>K6XAL2</accession>
<protein>
    <submittedName>
        <fullName evidence="3">2-C-methyl-D-erythritol 4-phosphate cytidylyltransferase</fullName>
    </submittedName>
</protein>
<dbReference type="GO" id="GO:0050518">
    <property type="term" value="F:2-C-methyl-D-erythritol 4-phosphate cytidylyltransferase activity"/>
    <property type="evidence" value="ECO:0007669"/>
    <property type="project" value="TreeGrafter"/>
</dbReference>
<organism evidence="3 4">
    <name type="scientific">Kineosphaera limosa NBRC 100340</name>
    <dbReference type="NCBI Taxonomy" id="1184609"/>
    <lineage>
        <taxon>Bacteria</taxon>
        <taxon>Bacillati</taxon>
        <taxon>Actinomycetota</taxon>
        <taxon>Actinomycetes</taxon>
        <taxon>Micrococcales</taxon>
        <taxon>Dermatophilaceae</taxon>
        <taxon>Kineosphaera</taxon>
    </lineage>
</organism>
<gene>
    <name evidence="3" type="primary">ispD</name>
    <name evidence="3" type="ORF">KILIM_027_00170</name>
</gene>
<evidence type="ECO:0000313" key="3">
    <source>
        <dbReference type="EMBL" id="GAB95834.1"/>
    </source>
</evidence>
<dbReference type="Pfam" id="PF01128">
    <property type="entry name" value="IspD"/>
    <property type="match status" value="1"/>
</dbReference>
<dbReference type="SUPFAM" id="SSF53448">
    <property type="entry name" value="Nucleotide-diphospho-sugar transferases"/>
    <property type="match status" value="1"/>
</dbReference>
<comment type="caution">
    <text evidence="3">The sequence shown here is derived from an EMBL/GenBank/DDBJ whole genome shotgun (WGS) entry which is preliminary data.</text>
</comment>
<name>K6XAL2_9MICO</name>
<dbReference type="eggNOG" id="COG1211">
    <property type="taxonomic scope" value="Bacteria"/>
</dbReference>
<evidence type="ECO:0000256" key="2">
    <source>
        <dbReference type="ARBA" id="ARBA00022695"/>
    </source>
</evidence>
<keyword evidence="2 3" id="KW-0548">Nucleotidyltransferase</keyword>
<dbReference type="PANTHER" id="PTHR32125">
    <property type="entry name" value="2-C-METHYL-D-ERYTHRITOL 4-PHOSPHATE CYTIDYLYLTRANSFERASE, CHLOROPLASTIC"/>
    <property type="match status" value="1"/>
</dbReference>
<dbReference type="PANTHER" id="PTHR32125:SF4">
    <property type="entry name" value="2-C-METHYL-D-ERYTHRITOL 4-PHOSPHATE CYTIDYLYLTRANSFERASE, CHLOROPLASTIC"/>
    <property type="match status" value="1"/>
</dbReference>